<dbReference type="Gene3D" id="3.40.50.1820">
    <property type="entry name" value="alpha/beta hydrolase"/>
    <property type="match status" value="1"/>
</dbReference>
<dbReference type="InterPro" id="IPR022742">
    <property type="entry name" value="Hydrolase_4"/>
</dbReference>
<feature type="domain" description="Serine aminopeptidase S33" evidence="1">
    <location>
        <begin position="83"/>
        <end position="199"/>
    </location>
</feature>
<dbReference type="AlphaFoldDB" id="A0A1E7DNK3"/>
<dbReference type="SUPFAM" id="SSF53474">
    <property type="entry name" value="alpha/beta-Hydrolases"/>
    <property type="match status" value="1"/>
</dbReference>
<comment type="caution">
    <text evidence="2">The sequence shown here is derived from an EMBL/GenBank/DDBJ whole genome shotgun (WGS) entry which is preliminary data.</text>
</comment>
<dbReference type="InterPro" id="IPR029058">
    <property type="entry name" value="AB_hydrolase_fold"/>
</dbReference>
<dbReference type="PANTHER" id="PTHR43358:SF5">
    <property type="entry name" value="EXPORTED PROTEIN"/>
    <property type="match status" value="1"/>
</dbReference>
<evidence type="ECO:0000313" key="3">
    <source>
        <dbReference type="Proteomes" id="UP000095658"/>
    </source>
</evidence>
<organism evidence="2 3">
    <name type="scientific">Domibacillus iocasae</name>
    <dbReference type="NCBI Taxonomy" id="1714016"/>
    <lineage>
        <taxon>Bacteria</taxon>
        <taxon>Bacillati</taxon>
        <taxon>Bacillota</taxon>
        <taxon>Bacilli</taxon>
        <taxon>Bacillales</taxon>
        <taxon>Bacillaceae</taxon>
        <taxon>Domibacillus</taxon>
    </lineage>
</organism>
<reference evidence="2 3" key="1">
    <citation type="submission" date="2016-06" db="EMBL/GenBank/DDBJ databases">
        <title>Domibacillus iocasae genome sequencing.</title>
        <authorList>
            <person name="Verma A."/>
            <person name="Pal Y."/>
            <person name="Ojha A.K."/>
            <person name="Krishnamurthi S."/>
        </authorList>
    </citation>
    <scope>NUCLEOTIDE SEQUENCE [LARGE SCALE GENOMIC DNA]</scope>
    <source>
        <strain evidence="2 3">DSM 29979</strain>
    </source>
</reference>
<dbReference type="InterPro" id="IPR052920">
    <property type="entry name" value="DNA-binding_regulatory"/>
</dbReference>
<evidence type="ECO:0000259" key="1">
    <source>
        <dbReference type="Pfam" id="PF12146"/>
    </source>
</evidence>
<dbReference type="Pfam" id="PF12146">
    <property type="entry name" value="Hydrolase_4"/>
    <property type="match status" value="1"/>
</dbReference>
<dbReference type="STRING" id="1714016.BA724_09145"/>
<dbReference type="EMBL" id="MAMP01000022">
    <property type="protein sequence ID" value="OES44667.1"/>
    <property type="molecule type" value="Genomic_DNA"/>
</dbReference>
<protein>
    <recommendedName>
        <fullName evidence="1">Serine aminopeptidase S33 domain-containing protein</fullName>
    </recommendedName>
</protein>
<dbReference type="PANTHER" id="PTHR43358">
    <property type="entry name" value="ALPHA/BETA-HYDROLASE"/>
    <property type="match status" value="1"/>
</dbReference>
<keyword evidence="3" id="KW-1185">Reference proteome</keyword>
<proteinExistence type="predicted"/>
<gene>
    <name evidence="2" type="ORF">BA724_09145</name>
</gene>
<name>A0A1E7DNK3_9BACI</name>
<evidence type="ECO:0000313" key="2">
    <source>
        <dbReference type="EMBL" id="OES44667.1"/>
    </source>
</evidence>
<accession>A0A1E7DNK3</accession>
<dbReference type="Proteomes" id="UP000095658">
    <property type="component" value="Unassembled WGS sequence"/>
</dbReference>
<sequence>MKRGIAAGLSAAFVTAGTGLYLSQRILYIAKKAEKAITERETKAGRYDEDVYSQLPKEEVWVSSLDGTRLKSVFITPNPGQPYVIFCHGVTEHKVNSVKYMNVFLKRGFNAVLFDHRRHGESEGLITSYGHFEKYDLKAVVDELIRREGADVRFGIHGESMGAVTLLLYAGTLEDKASFYVADCPFSDFRKQVKHQIKRELGFSPPFFMTIAEWAVWLRGRYKIAELSPLEAVKNIEQPILFIHSKKDDFILPDMTNALFDAKKGPKQLFMAENGVHAQSYNENPEEYENAIDRFLSEFQLNPEHKRSL</sequence>